<name>A0A8J2BPH8_9BACT</name>
<gene>
    <name evidence="14 16" type="primary">cysH</name>
    <name evidence="16" type="ORF">MPNT_20190</name>
</gene>
<evidence type="ECO:0000256" key="12">
    <source>
        <dbReference type="ARBA" id="ARBA00032041"/>
    </source>
</evidence>
<feature type="domain" description="Phosphoadenosine phosphosulphate reductase" evidence="15">
    <location>
        <begin position="55"/>
        <end position="228"/>
    </location>
</feature>
<evidence type="ECO:0000256" key="4">
    <source>
        <dbReference type="ARBA" id="ARBA00023002"/>
    </source>
</evidence>
<dbReference type="HAMAP" id="MF_00063">
    <property type="entry name" value="CysH"/>
    <property type="match status" value="1"/>
</dbReference>
<evidence type="ECO:0000256" key="1">
    <source>
        <dbReference type="ARBA" id="ARBA00009732"/>
    </source>
</evidence>
<dbReference type="EC" id="1.8.4.10" evidence="9 14"/>
<evidence type="ECO:0000259" key="15">
    <source>
        <dbReference type="Pfam" id="PF01507"/>
    </source>
</evidence>
<dbReference type="AlphaFoldDB" id="A0A8J2BPH8"/>
<dbReference type="InterPro" id="IPR004511">
    <property type="entry name" value="PAPS/APS_Rdtase"/>
</dbReference>
<evidence type="ECO:0000256" key="9">
    <source>
        <dbReference type="ARBA" id="ARBA00024386"/>
    </source>
</evidence>
<dbReference type="RefSeq" id="WP_174581988.1">
    <property type="nucleotide sequence ID" value="NZ_CAJNOB010000012.1"/>
</dbReference>
<dbReference type="Pfam" id="PF01507">
    <property type="entry name" value="PAPS_reduct"/>
    <property type="match status" value="1"/>
</dbReference>
<keyword evidence="6 14" id="KW-0411">Iron-sulfur</keyword>
<dbReference type="GO" id="GO:0043866">
    <property type="term" value="F:adenylyl-sulfate reductase (thioredoxin) activity"/>
    <property type="evidence" value="ECO:0007669"/>
    <property type="project" value="UniProtKB-EC"/>
</dbReference>
<comment type="cofactor">
    <cofactor evidence="14">
        <name>[4Fe-4S] cluster</name>
        <dbReference type="ChEBI" id="CHEBI:49883"/>
    </cofactor>
    <text evidence="14">Binds 1 [4Fe-4S] cluster per subunit.</text>
</comment>
<dbReference type="GO" id="GO:0005737">
    <property type="term" value="C:cytoplasm"/>
    <property type="evidence" value="ECO:0007669"/>
    <property type="project" value="UniProtKB-SubCell"/>
</dbReference>
<evidence type="ECO:0000256" key="7">
    <source>
        <dbReference type="ARBA" id="ARBA00024298"/>
    </source>
</evidence>
<protein>
    <recommendedName>
        <fullName evidence="10 14">Adenosine 5'-phosphosulfate reductase</fullName>
        <shortName evidence="14">APS reductase</shortName>
        <ecNumber evidence="9 14">1.8.4.10</ecNumber>
    </recommendedName>
    <alternativeName>
        <fullName evidence="12 14">5'-adenylylsulfate reductase</fullName>
    </alternativeName>
    <alternativeName>
        <fullName evidence="11 14">Thioredoxin-dependent 5'-adenylylsulfate reductase</fullName>
    </alternativeName>
</protein>
<dbReference type="GO" id="GO:0046872">
    <property type="term" value="F:metal ion binding"/>
    <property type="evidence" value="ECO:0007669"/>
    <property type="project" value="UniProtKB-KW"/>
</dbReference>
<evidence type="ECO:0000256" key="8">
    <source>
        <dbReference type="ARBA" id="ARBA00024327"/>
    </source>
</evidence>
<dbReference type="GO" id="GO:0019344">
    <property type="term" value="P:cysteine biosynthetic process"/>
    <property type="evidence" value="ECO:0007669"/>
    <property type="project" value="InterPro"/>
</dbReference>
<organism evidence="16 17">
    <name type="scientific">Candidatus Methylacidithermus pantelleriae</name>
    <dbReference type="NCBI Taxonomy" id="2744239"/>
    <lineage>
        <taxon>Bacteria</taxon>
        <taxon>Pseudomonadati</taxon>
        <taxon>Verrucomicrobiota</taxon>
        <taxon>Methylacidiphilae</taxon>
        <taxon>Methylacidiphilales</taxon>
        <taxon>Methylacidiphilaceae</taxon>
        <taxon>Candidatus Methylacidithermus</taxon>
    </lineage>
</organism>
<dbReference type="CDD" id="cd23945">
    <property type="entry name" value="PAPS_reductase"/>
    <property type="match status" value="1"/>
</dbReference>
<dbReference type="GO" id="GO:0051539">
    <property type="term" value="F:4 iron, 4 sulfur cluster binding"/>
    <property type="evidence" value="ECO:0007669"/>
    <property type="project" value="UniProtKB-UniRule"/>
</dbReference>
<dbReference type="NCBIfam" id="NF002537">
    <property type="entry name" value="PRK02090.1"/>
    <property type="match status" value="1"/>
</dbReference>
<feature type="binding site" evidence="14">
    <location>
        <position position="225"/>
    </location>
    <ligand>
        <name>[4Fe-4S] cluster</name>
        <dbReference type="ChEBI" id="CHEBI:49883"/>
    </ligand>
</feature>
<dbReference type="InterPro" id="IPR014729">
    <property type="entry name" value="Rossmann-like_a/b/a_fold"/>
</dbReference>
<comment type="caution">
    <text evidence="16">The sequence shown here is derived from an EMBL/GenBank/DDBJ whole genome shotgun (WGS) entry which is preliminary data.</text>
</comment>
<keyword evidence="3 14" id="KW-0479">Metal-binding</keyword>
<feature type="binding site" evidence="14">
    <location>
        <position position="139"/>
    </location>
    <ligand>
        <name>[4Fe-4S] cluster</name>
        <dbReference type="ChEBI" id="CHEBI:49883"/>
    </ligand>
</feature>
<evidence type="ECO:0000256" key="6">
    <source>
        <dbReference type="ARBA" id="ARBA00023014"/>
    </source>
</evidence>
<evidence type="ECO:0000256" key="5">
    <source>
        <dbReference type="ARBA" id="ARBA00023004"/>
    </source>
</evidence>
<dbReference type="NCBIfam" id="TIGR02055">
    <property type="entry name" value="APS_reductase"/>
    <property type="match status" value="1"/>
</dbReference>
<accession>A0A8J2BPH8</accession>
<keyword evidence="5 14" id="KW-0408">Iron</keyword>
<comment type="catalytic activity">
    <reaction evidence="13 14">
        <text>[thioredoxin]-disulfide + sulfite + AMP + 2 H(+) = adenosine 5'-phosphosulfate + [thioredoxin]-dithiol</text>
        <dbReference type="Rhea" id="RHEA:21976"/>
        <dbReference type="Rhea" id="RHEA-COMP:10698"/>
        <dbReference type="Rhea" id="RHEA-COMP:10700"/>
        <dbReference type="ChEBI" id="CHEBI:15378"/>
        <dbReference type="ChEBI" id="CHEBI:17359"/>
        <dbReference type="ChEBI" id="CHEBI:29950"/>
        <dbReference type="ChEBI" id="CHEBI:50058"/>
        <dbReference type="ChEBI" id="CHEBI:58243"/>
        <dbReference type="ChEBI" id="CHEBI:456215"/>
        <dbReference type="EC" id="1.8.4.10"/>
    </reaction>
</comment>
<keyword evidence="4 14" id="KW-0560">Oxidoreductase</keyword>
<dbReference type="EMBL" id="CAJNOB010000012">
    <property type="protein sequence ID" value="CAF0696325.1"/>
    <property type="molecule type" value="Genomic_DNA"/>
</dbReference>
<comment type="similarity">
    <text evidence="1 14">Belongs to the PAPS reductase family. CysH subfamily.</text>
</comment>
<evidence type="ECO:0000313" key="16">
    <source>
        <dbReference type="EMBL" id="CAF0696325.1"/>
    </source>
</evidence>
<evidence type="ECO:0000256" key="2">
    <source>
        <dbReference type="ARBA" id="ARBA00022490"/>
    </source>
</evidence>
<dbReference type="InterPro" id="IPR002500">
    <property type="entry name" value="PAPS_reduct_dom"/>
</dbReference>
<comment type="subcellular location">
    <subcellularLocation>
        <location evidence="14">Cytoplasm</location>
    </subcellularLocation>
</comment>
<dbReference type="InterPro" id="IPR011798">
    <property type="entry name" value="APS_reductase"/>
</dbReference>
<dbReference type="PANTHER" id="PTHR46482:SF9">
    <property type="entry name" value="5'-ADENYLYLSULFATE REDUCTASE 1, CHLOROPLASTIC"/>
    <property type="match status" value="1"/>
</dbReference>
<sequence length="283" mass="32600">MNGLASQGFGVFEEEHRTLLDDLEVGEIGLFYEDQEPEKLLSWAFERFGVDRVGFVTSFQLEGMVLLDMGWRLNPSLRVFTLDTGRLPPESYEMIDKVRERYGIAVEVVLPERELVEAMVRKHGANLFQKSVVLRLTCCHIRKILPLNRILRKLDAWVTGLRREQWATRANIRKIELDHDHDGIVKLNPLADWSIEMVWDYIRRFDVPVHPLYGKGYSSISCAPCTRPVPPGEDPRSGRWWWEKDAPKECGMHCSIETGGFEHEVQAILGESGWLGFSHRPKA</sequence>
<comment type="function">
    <text evidence="7 14">Catalyzes the formation of sulfite from adenosine 5'-phosphosulfate (APS) using thioredoxin as an electron donor.</text>
</comment>
<dbReference type="Proteomes" id="UP000663859">
    <property type="component" value="Unassembled WGS sequence"/>
</dbReference>
<keyword evidence="2 14" id="KW-0963">Cytoplasm</keyword>
<evidence type="ECO:0000256" key="11">
    <source>
        <dbReference type="ARBA" id="ARBA00030894"/>
    </source>
</evidence>
<reference evidence="16" key="1">
    <citation type="submission" date="2021-02" db="EMBL/GenBank/DDBJ databases">
        <authorList>
            <person name="Cremers G."/>
            <person name="Picone N."/>
        </authorList>
    </citation>
    <scope>NUCLEOTIDE SEQUENCE</scope>
    <source>
        <strain evidence="16">PQ17</strain>
    </source>
</reference>
<dbReference type="GO" id="GO:0019379">
    <property type="term" value="P:sulfate assimilation, phosphoadenylyl sulfate reduction by phosphoadenylyl-sulfate reductase (thioredoxin)"/>
    <property type="evidence" value="ECO:0007669"/>
    <property type="project" value="UniProtKB-UniRule"/>
</dbReference>
<dbReference type="GO" id="GO:0070814">
    <property type="term" value="P:hydrogen sulfide biosynthetic process"/>
    <property type="evidence" value="ECO:0007669"/>
    <property type="project" value="UniProtKB-UniRule"/>
</dbReference>
<evidence type="ECO:0000256" key="3">
    <source>
        <dbReference type="ARBA" id="ARBA00022723"/>
    </source>
</evidence>
<proteinExistence type="inferred from homology"/>
<dbReference type="SUPFAM" id="SSF52402">
    <property type="entry name" value="Adenine nucleotide alpha hydrolases-like"/>
    <property type="match status" value="1"/>
</dbReference>
<evidence type="ECO:0000256" key="14">
    <source>
        <dbReference type="HAMAP-Rule" id="MF_00063"/>
    </source>
</evidence>
<comment type="pathway">
    <text evidence="8 14">Sulfur metabolism; hydrogen sulfide biosynthesis; sulfite from sulfate.</text>
</comment>
<dbReference type="PANTHER" id="PTHR46482">
    <property type="entry name" value="5'-ADENYLYLSULFATE REDUCTASE 3, CHLOROPLASTIC"/>
    <property type="match status" value="1"/>
</dbReference>
<evidence type="ECO:0000256" key="10">
    <source>
        <dbReference type="ARBA" id="ARBA00029514"/>
    </source>
</evidence>
<feature type="binding site" evidence="14">
    <location>
        <position position="138"/>
    </location>
    <ligand>
        <name>[4Fe-4S] cluster</name>
        <dbReference type="ChEBI" id="CHEBI:49883"/>
    </ligand>
</feature>
<dbReference type="GO" id="GO:0004604">
    <property type="term" value="F:phosphoadenylyl-sulfate reductase (thioredoxin) activity"/>
    <property type="evidence" value="ECO:0007669"/>
    <property type="project" value="UniProtKB-UniRule"/>
</dbReference>
<dbReference type="NCBIfam" id="TIGR00434">
    <property type="entry name" value="cysH"/>
    <property type="match status" value="1"/>
</dbReference>
<feature type="active site" description="Nucleophile; cysteine thiosulfonate intermediate" evidence="14">
    <location>
        <position position="250"/>
    </location>
</feature>
<feature type="binding site" evidence="14">
    <location>
        <position position="222"/>
    </location>
    <ligand>
        <name>[4Fe-4S] cluster</name>
        <dbReference type="ChEBI" id="CHEBI:49883"/>
    </ligand>
</feature>
<evidence type="ECO:0000256" key="13">
    <source>
        <dbReference type="ARBA" id="ARBA00048441"/>
    </source>
</evidence>
<dbReference type="Gene3D" id="3.40.50.620">
    <property type="entry name" value="HUPs"/>
    <property type="match status" value="1"/>
</dbReference>
<keyword evidence="17" id="KW-1185">Reference proteome</keyword>
<evidence type="ECO:0000313" key="17">
    <source>
        <dbReference type="Proteomes" id="UP000663859"/>
    </source>
</evidence>